<feature type="domain" description="Core-binding (CB)" evidence="7">
    <location>
        <begin position="1"/>
        <end position="82"/>
    </location>
</feature>
<keyword evidence="2" id="KW-0229">DNA integration</keyword>
<keyword evidence="3 5" id="KW-0238">DNA-binding</keyword>
<dbReference type="PROSITE" id="PS51898">
    <property type="entry name" value="TYR_RECOMBINASE"/>
    <property type="match status" value="1"/>
</dbReference>
<dbReference type="InterPro" id="IPR010998">
    <property type="entry name" value="Integrase_recombinase_N"/>
</dbReference>
<evidence type="ECO:0000259" key="7">
    <source>
        <dbReference type="PROSITE" id="PS51900"/>
    </source>
</evidence>
<dbReference type="InterPro" id="IPR050090">
    <property type="entry name" value="Tyrosine_recombinase_XerCD"/>
</dbReference>
<dbReference type="InterPro" id="IPR013762">
    <property type="entry name" value="Integrase-like_cat_sf"/>
</dbReference>
<evidence type="ECO:0000256" key="3">
    <source>
        <dbReference type="ARBA" id="ARBA00023125"/>
    </source>
</evidence>
<name>A0ABZ0KX60_9BACL</name>
<accession>A0ABZ0KX60</accession>
<dbReference type="Pfam" id="PF13495">
    <property type="entry name" value="Phage_int_SAM_4"/>
    <property type="match status" value="1"/>
</dbReference>
<dbReference type="Gene3D" id="1.10.150.130">
    <property type="match status" value="1"/>
</dbReference>
<evidence type="ECO:0000313" key="9">
    <source>
        <dbReference type="Proteomes" id="UP001303532"/>
    </source>
</evidence>
<dbReference type="SUPFAM" id="SSF56349">
    <property type="entry name" value="DNA breaking-rejoining enzymes"/>
    <property type="match status" value="1"/>
</dbReference>
<dbReference type="InterPro" id="IPR002104">
    <property type="entry name" value="Integrase_catalytic"/>
</dbReference>
<evidence type="ECO:0000256" key="5">
    <source>
        <dbReference type="PROSITE-ProRule" id="PRU01248"/>
    </source>
</evidence>
<sequence>MDLVNSFSNYLTEEAKDKKTVSVYKHIAFEFCEWLGSEDKVLSAKPITIKDYITHLRHEKMLSAVTVNKYIAALKSLYIYVEDSGRLKLNPMIRIKRIAVSENFSEDNKWLSYKEQDRFLAFAELEPNEWLRIRNAAIIDLMLYTGLRVQEVSDLIMEDISPEGKNIRIIIRDGKKAKYAVVKLVHKHANNLKKWMKLRKQSSKQIHIDSVYLFVSERSDKLNVRSIHKFIQKYGMLAGMESVSPHRFRHSFCKNLARQGTPIEIIRRLARHEKIETTAIYIDPSGEELIVALNKM</sequence>
<evidence type="ECO:0000256" key="1">
    <source>
        <dbReference type="ARBA" id="ARBA00008857"/>
    </source>
</evidence>
<feature type="domain" description="Tyr recombinase" evidence="6">
    <location>
        <begin position="106"/>
        <end position="294"/>
    </location>
</feature>
<dbReference type="InterPro" id="IPR011010">
    <property type="entry name" value="DNA_brk_join_enz"/>
</dbReference>
<dbReference type="EMBL" id="CP116341">
    <property type="protein sequence ID" value="WOV84728.1"/>
    <property type="molecule type" value="Genomic_DNA"/>
</dbReference>
<dbReference type="Pfam" id="PF00589">
    <property type="entry name" value="Phage_integrase"/>
    <property type="match status" value="1"/>
</dbReference>
<evidence type="ECO:0000256" key="4">
    <source>
        <dbReference type="ARBA" id="ARBA00023172"/>
    </source>
</evidence>
<protein>
    <submittedName>
        <fullName evidence="8">Tyrosine-type recombinase/integrase</fullName>
    </submittedName>
</protein>
<keyword evidence="4" id="KW-0233">DNA recombination</keyword>
<dbReference type="PROSITE" id="PS51900">
    <property type="entry name" value="CB"/>
    <property type="match status" value="1"/>
</dbReference>
<proteinExistence type="inferred from homology"/>
<reference evidence="8 9" key="1">
    <citation type="submission" date="2023-01" db="EMBL/GenBank/DDBJ databases">
        <title>Sporosarcina sp. nov., isolated from Korean tranditional fermented seafood 'Jeotgal'.</title>
        <authorList>
            <person name="Yang A.-I."/>
        </authorList>
    </citation>
    <scope>NUCLEOTIDE SEQUENCE [LARGE SCALE GENOMIC DNA]</scope>
    <source>
        <strain evidence="8 9">B2O-1</strain>
    </source>
</reference>
<evidence type="ECO:0000313" key="8">
    <source>
        <dbReference type="EMBL" id="WOV84728.1"/>
    </source>
</evidence>
<dbReference type="InterPro" id="IPR044068">
    <property type="entry name" value="CB"/>
</dbReference>
<dbReference type="PANTHER" id="PTHR30349:SF41">
    <property type="entry name" value="INTEGRASE_RECOMBINASE PROTEIN MJ0367-RELATED"/>
    <property type="match status" value="1"/>
</dbReference>
<organism evidence="8 9">
    <name type="scientific">Sporosarcina jeotgali</name>
    <dbReference type="NCBI Taxonomy" id="3020056"/>
    <lineage>
        <taxon>Bacteria</taxon>
        <taxon>Bacillati</taxon>
        <taxon>Bacillota</taxon>
        <taxon>Bacilli</taxon>
        <taxon>Bacillales</taxon>
        <taxon>Caryophanaceae</taxon>
        <taxon>Sporosarcina</taxon>
    </lineage>
</organism>
<dbReference type="Proteomes" id="UP001303532">
    <property type="component" value="Chromosome"/>
</dbReference>
<evidence type="ECO:0000256" key="2">
    <source>
        <dbReference type="ARBA" id="ARBA00022908"/>
    </source>
</evidence>
<dbReference type="CDD" id="cd00397">
    <property type="entry name" value="DNA_BRE_C"/>
    <property type="match status" value="1"/>
</dbReference>
<evidence type="ECO:0000259" key="6">
    <source>
        <dbReference type="PROSITE" id="PS51898"/>
    </source>
</evidence>
<dbReference type="PANTHER" id="PTHR30349">
    <property type="entry name" value="PHAGE INTEGRASE-RELATED"/>
    <property type="match status" value="1"/>
</dbReference>
<dbReference type="Gene3D" id="1.10.443.10">
    <property type="entry name" value="Intergrase catalytic core"/>
    <property type="match status" value="1"/>
</dbReference>
<keyword evidence="9" id="KW-1185">Reference proteome</keyword>
<gene>
    <name evidence="8" type="ORF">PGH26_02035</name>
</gene>
<dbReference type="InterPro" id="IPR004107">
    <property type="entry name" value="Integrase_SAM-like_N"/>
</dbReference>
<comment type="similarity">
    <text evidence="1">Belongs to the 'phage' integrase family.</text>
</comment>